<evidence type="ECO:0000256" key="5">
    <source>
        <dbReference type="ARBA" id="ARBA00022801"/>
    </source>
</evidence>
<evidence type="ECO:0000256" key="2">
    <source>
        <dbReference type="ARBA" id="ARBA00022723"/>
    </source>
</evidence>
<feature type="active site" description="For nuclease activity" evidence="15">
    <location>
        <position position="1227"/>
    </location>
</feature>
<dbReference type="SUPFAM" id="SSF52980">
    <property type="entry name" value="Restriction endonuclease-like"/>
    <property type="match status" value="1"/>
</dbReference>
<keyword evidence="1 15" id="KW-0540">Nuclease</keyword>
<dbReference type="Gene3D" id="3.90.320.10">
    <property type="match status" value="1"/>
</dbReference>
<dbReference type="InterPro" id="IPR014017">
    <property type="entry name" value="DNA_helicase_UvrD-like_C"/>
</dbReference>
<evidence type="ECO:0000256" key="15">
    <source>
        <dbReference type="HAMAP-Rule" id="MF_01485"/>
    </source>
</evidence>
<keyword evidence="3 15" id="KW-0547">Nucleotide-binding</keyword>
<comment type="catalytic activity">
    <reaction evidence="13 15">
        <text>Couples ATP hydrolysis with the unwinding of duplex DNA by translocating in the 3'-5' direction.</text>
        <dbReference type="EC" id="5.6.2.4"/>
    </reaction>
</comment>
<dbReference type="GO" id="GO:0008854">
    <property type="term" value="F:exodeoxyribonuclease V activity"/>
    <property type="evidence" value="ECO:0007669"/>
    <property type="project" value="UniProtKB-EC"/>
</dbReference>
<comment type="catalytic activity">
    <reaction evidence="14 15">
        <text>ATP + H2O = ADP + phosphate + H(+)</text>
        <dbReference type="Rhea" id="RHEA:13065"/>
        <dbReference type="ChEBI" id="CHEBI:15377"/>
        <dbReference type="ChEBI" id="CHEBI:15378"/>
        <dbReference type="ChEBI" id="CHEBI:30616"/>
        <dbReference type="ChEBI" id="CHEBI:43474"/>
        <dbReference type="ChEBI" id="CHEBI:456216"/>
        <dbReference type="EC" id="5.6.2.4"/>
    </reaction>
</comment>
<dbReference type="CDD" id="cd22352">
    <property type="entry name" value="RecB_C-like"/>
    <property type="match status" value="1"/>
</dbReference>
<feature type="region of interest" description="DNA-binding and helicase activity, interacts with RecC" evidence="15">
    <location>
        <begin position="1"/>
        <end position="948"/>
    </location>
</feature>
<dbReference type="EMBL" id="JH603170">
    <property type="protein sequence ID" value="EIC19901.1"/>
    <property type="molecule type" value="Genomic_DNA"/>
</dbReference>
<dbReference type="InterPro" id="IPR038726">
    <property type="entry name" value="PDDEXK_AddAB-type"/>
</dbReference>
<dbReference type="InterPro" id="IPR011604">
    <property type="entry name" value="PDDEXK-like_dom_sf"/>
</dbReference>
<evidence type="ECO:0000256" key="1">
    <source>
        <dbReference type="ARBA" id="ARBA00022722"/>
    </source>
</evidence>
<dbReference type="GO" id="GO:0005524">
    <property type="term" value="F:ATP binding"/>
    <property type="evidence" value="ECO:0007669"/>
    <property type="project" value="UniProtKB-UniRule"/>
</dbReference>
<protein>
    <recommendedName>
        <fullName evidence="15">RecBCD enzyme subunit RecB</fullName>
        <ecNumber evidence="15">3.1.11.5</ecNumber>
        <ecNumber evidence="15">5.6.2.4</ecNumber>
    </recommendedName>
    <alternativeName>
        <fullName evidence="15">DNA 3'-5' helicase subunit RecB</fullName>
    </alternativeName>
    <alternativeName>
        <fullName evidence="15">Exonuclease V subunit RecB</fullName>
        <shortName evidence="15">ExoV subunit RecB</shortName>
    </alternativeName>
    <alternativeName>
        <fullName evidence="15">Helicase/nuclease RecBCD subunit RecB</fullName>
    </alternativeName>
</protein>
<dbReference type="PROSITE" id="PS51217">
    <property type="entry name" value="UVRD_HELICASE_CTER"/>
    <property type="match status" value="1"/>
</dbReference>
<dbReference type="GO" id="GO:0009338">
    <property type="term" value="C:exodeoxyribonuclease V complex"/>
    <property type="evidence" value="ECO:0007669"/>
    <property type="project" value="TreeGrafter"/>
</dbReference>
<keyword evidence="9 15" id="KW-0460">Magnesium</keyword>
<evidence type="ECO:0000256" key="13">
    <source>
        <dbReference type="ARBA" id="ARBA00034617"/>
    </source>
</evidence>
<proteinExistence type="inferred from homology"/>
<dbReference type="GO" id="GO:0003677">
    <property type="term" value="F:DNA binding"/>
    <property type="evidence" value="ECO:0007669"/>
    <property type="project" value="UniProtKB-UniRule"/>
</dbReference>
<dbReference type="InterPro" id="IPR011335">
    <property type="entry name" value="Restrct_endonuc-II-like"/>
</dbReference>
<dbReference type="EC" id="5.6.2.4" evidence="15"/>
<evidence type="ECO:0000256" key="3">
    <source>
        <dbReference type="ARBA" id="ARBA00022741"/>
    </source>
</evidence>
<comment type="function">
    <text evidence="15">A helicase/nuclease that prepares dsDNA breaks (DSB) for recombinational DNA repair. Binds to DSBs and unwinds DNA via a highly rapid and processive ATP-dependent bidirectional helicase activity. Unwinds dsDNA until it encounters a Chi (crossover hotspot instigator) sequence from the 3' direction. Cuts ssDNA a few nucleotides 3' to the Chi site. The properties and activities of the enzyme are changed at Chi. The Chi-altered holoenzyme produces a long 3'-ssDNA overhang and facilitates RecA-binding to the ssDNA for homologous DNA recombination and repair. Holoenzyme degrades any linearized DNA that is unable to undergo homologous recombination. In the holoenzyme this subunit contributes ATPase, 3'-5' helicase, exonuclease activity and loads RecA onto ssDNA.</text>
</comment>
<dbReference type="GO" id="GO:0000287">
    <property type="term" value="F:magnesium ion binding"/>
    <property type="evidence" value="ECO:0007669"/>
    <property type="project" value="UniProtKB-UniRule"/>
</dbReference>
<keyword evidence="8 15" id="KW-0067">ATP-binding</keyword>
<dbReference type="HAMAP" id="MF_01485">
    <property type="entry name" value="RecB"/>
    <property type="match status" value="1"/>
</dbReference>
<evidence type="ECO:0000256" key="6">
    <source>
        <dbReference type="ARBA" id="ARBA00022806"/>
    </source>
</evidence>
<dbReference type="GO" id="GO:0043138">
    <property type="term" value="F:3'-5' DNA helicase activity"/>
    <property type="evidence" value="ECO:0007669"/>
    <property type="project" value="UniProtKB-UniRule"/>
</dbReference>
<comment type="domain">
    <text evidence="15">The N-terminal DNA-binding domain is a ssDNA-dependent ATPase and has ATP-dependent 3'-5' helicase function. This domain interacts with RecC.</text>
</comment>
<dbReference type="GO" id="GO:0000724">
    <property type="term" value="P:double-strand break repair via homologous recombination"/>
    <property type="evidence" value="ECO:0007669"/>
    <property type="project" value="UniProtKB-UniRule"/>
</dbReference>
<dbReference type="PANTHER" id="PTHR11070">
    <property type="entry name" value="UVRD / RECB / PCRA DNA HELICASE FAMILY MEMBER"/>
    <property type="match status" value="1"/>
</dbReference>
<dbReference type="PANTHER" id="PTHR11070:SF23">
    <property type="entry name" value="RECBCD ENZYME SUBUNIT RECB"/>
    <property type="match status" value="1"/>
</dbReference>
<dbReference type="InterPro" id="IPR027417">
    <property type="entry name" value="P-loop_NTPase"/>
</dbReference>
<feature type="region of interest" description="Nuclease activity, interacts with RecD and RecA" evidence="15">
    <location>
        <begin position="978"/>
        <end position="1330"/>
    </location>
</feature>
<comment type="miscellaneous">
    <text evidence="15">In the RecBCD complex, RecB has a slow 3'-5' helicase, an exonuclease activity and loads RecA onto ssDNA, RecD has a fast 5'-3' helicase activity, while RecC stimulates the ATPase and processivity of the RecB helicase and contributes to recognition of the Chi site.</text>
</comment>
<dbReference type="InterPro" id="IPR014016">
    <property type="entry name" value="UvrD-like_ATP-bd"/>
</dbReference>
<keyword evidence="4 15" id="KW-0227">DNA damage</keyword>
<reference evidence="19 20" key="2">
    <citation type="submission" date="2011-11" db="EMBL/GenBank/DDBJ databases">
        <authorList>
            <consortium name="US DOE Joint Genome Institute"/>
            <person name="Lucas S."/>
            <person name="Han J."/>
            <person name="Lapidus A."/>
            <person name="Cheng J.-F."/>
            <person name="Goodwin L."/>
            <person name="Pitluck S."/>
            <person name="Peters L."/>
            <person name="Ovchinnikova G."/>
            <person name="Zhang X."/>
            <person name="Detter J.C."/>
            <person name="Han C."/>
            <person name="Tapia R."/>
            <person name="Land M."/>
            <person name="Hauser L."/>
            <person name="Kyrpides N."/>
            <person name="Ivanova N."/>
            <person name="Pagani I."/>
            <person name="Vogl K."/>
            <person name="Liu Z."/>
            <person name="Overmann J."/>
            <person name="Frigaard N.-U."/>
            <person name="Bryant D."/>
            <person name="Woyke T."/>
        </authorList>
    </citation>
    <scope>NUCLEOTIDE SEQUENCE [LARGE SCALE GENOMIC DNA]</scope>
    <source>
        <strain evidence="19 20">970</strain>
    </source>
</reference>
<evidence type="ECO:0000256" key="14">
    <source>
        <dbReference type="ARBA" id="ARBA00048988"/>
    </source>
</evidence>
<evidence type="ECO:0000259" key="17">
    <source>
        <dbReference type="PROSITE" id="PS51198"/>
    </source>
</evidence>
<evidence type="ECO:0000313" key="19">
    <source>
        <dbReference type="EMBL" id="EIC19901.1"/>
    </source>
</evidence>
<evidence type="ECO:0000256" key="12">
    <source>
        <dbReference type="ARBA" id="ARBA00023235"/>
    </source>
</evidence>
<comment type="similarity">
    <text evidence="15">Belongs to the helicase family. UvrD subfamily.</text>
</comment>
<sequence>MGGSASDSVVGLDPLRFPLHGQRLIEASAGTGKTFTLALLYTRLVLGHGLDGCAFDRPLVPPEILVVTFTDAATKELRARIRERLVEAADWFAAPADATPADALLGQMRADYPPDAWPGCARRLRQAADWMDEAMIVTIHSFCQRMLKEHAFATRGLFQRELVTDQSDLLLDALRDYWRMHFYPLPAEQIACIQAVVDSPEALYQKLGDWIKRPDAQLSHSGQPVLPEDLRAPLAATCDQRQREAAAAELEEPARARWREHRKEVDALLYEIRDHLDGRSYPKKTVESFGTCLAELAQWADGGKTPDKIQRFAQEGFKFRGSAPVQQAPAHPAFQAIADWQAEVARVQAQSVAPDPPLAPRLLAHAADWLSRELPRRLGQRAEMGFDDLLRDLDAALNPSTASLSDQTLAETLAATLRAQFPVALIDEFQDTDPLQYRIFERIYAQKTDAVQGDAPHKDAQSTALVMIGDPKQAIYGFRGADIHAYLAARQATRDQLYTLKTNYRSTQAVVDACNRLFEHAEQHDAGAFRFGSKEAPDDNPIPYVRVKAAGRADQLLLDQQPAPAMTFWWLDGENGGPLGSPAYREAMAEVAASEIVRWLQQAREDRAGFRTGNHWQPLRPRDIAILVRNRKEAAAMRDALAKRRVNSVYLSDRDSVFATAEAADVLHWLRACAQPRDEGLVRTALGTNTLALALDAFDHWQRDELAWEAQLERFRDYRQLWQHRGVLAALRRLMHDHDLPARLLAQPGGERSLTNLLHLSEWLQQAASNLDGEQALIRHLSEHLGEGDSSDESILRLESDAELVRVITIHKSKGLEYPLVLLPFICSWRPVDGNARSVIYRPDASMESLERFIEVAGNKVFPDAWEQADDARLSEDMRLLYVAATRARHALWLGIAPLKNDSSKQPKLHRSAIGYALNGAQAFPTSAAVHQRLAQLTQGCDAIALLSAPEPDARCLTAEDDETLDPAREPAHRPFAPWWISSYSALRLGMSAPPEDQEPAPGAETANQETALEEAALDLTQTLVPRAEPVGGAAAQAQPPVAATASPAAGALHDFPRGSRAGTFLHGLLEWAGRAESSNSQSGLGRGFAAAAASPPERREMLARRCTLRGLQGWTDPLNAWLGAMLSRSWILPQDAGRPDSAPEPPGGKTGSELVLAELSPSDVQVEMEFWIQTRSVDIRRLDALVQQHCLAGESRPTLHAGQLNGMLKGFIDLVFEHQGRFYVLDWKSNWLGPDNSAYTPEAMRGAILHHRYDLQYLLYLLALHRLLGARLPDYDYDRHIGGAVYVFLRGAGAPSQGLFTDRPPRALIEALDGLFAGRSAQSQEEDGE</sequence>
<feature type="binding site" evidence="15">
    <location>
        <position position="1067"/>
    </location>
    <ligand>
        <name>Mg(2+)</name>
        <dbReference type="ChEBI" id="CHEBI:18420"/>
    </ligand>
</feature>
<dbReference type="Pfam" id="PF13361">
    <property type="entry name" value="UvrD_C"/>
    <property type="match status" value="1"/>
</dbReference>
<accession>H8Z7P8</accession>
<dbReference type="HOGENOM" id="CLU_001114_6_0_6"/>
<organism evidence="19 20">
    <name type="scientific">Thiorhodovibrio frisius</name>
    <dbReference type="NCBI Taxonomy" id="631362"/>
    <lineage>
        <taxon>Bacteria</taxon>
        <taxon>Pseudomonadati</taxon>
        <taxon>Pseudomonadota</taxon>
        <taxon>Gammaproteobacteria</taxon>
        <taxon>Chromatiales</taxon>
        <taxon>Chromatiaceae</taxon>
        <taxon>Thiorhodovibrio</taxon>
    </lineage>
</organism>
<evidence type="ECO:0000256" key="7">
    <source>
        <dbReference type="ARBA" id="ARBA00022839"/>
    </source>
</evidence>
<dbReference type="OrthoDB" id="9810135at2"/>
<feature type="binding site" evidence="16">
    <location>
        <begin position="27"/>
        <end position="34"/>
    </location>
    <ligand>
        <name>ATP</name>
        <dbReference type="ChEBI" id="CHEBI:30616"/>
    </ligand>
</feature>
<dbReference type="GO" id="GO:0005829">
    <property type="term" value="C:cytosol"/>
    <property type="evidence" value="ECO:0007669"/>
    <property type="project" value="TreeGrafter"/>
</dbReference>
<dbReference type="EC" id="3.1.11.5" evidence="15"/>
<feature type="binding site" evidence="15">
    <location>
        <position position="1214"/>
    </location>
    <ligand>
        <name>Mg(2+)</name>
        <dbReference type="ChEBI" id="CHEBI:18420"/>
    </ligand>
</feature>
<dbReference type="SUPFAM" id="SSF52540">
    <property type="entry name" value="P-loop containing nucleoside triphosphate hydrolases"/>
    <property type="match status" value="1"/>
</dbReference>
<evidence type="ECO:0000256" key="8">
    <source>
        <dbReference type="ARBA" id="ARBA00022840"/>
    </source>
</evidence>
<dbReference type="Gene3D" id="1.10.486.10">
    <property type="entry name" value="PCRA, domain 4"/>
    <property type="match status" value="1"/>
</dbReference>
<gene>
    <name evidence="15" type="primary">recB</name>
    <name evidence="19" type="ORF">Thi970DRAFT_03507</name>
</gene>
<keyword evidence="12 15" id="KW-0413">Isomerase</keyword>
<keyword evidence="5 15" id="KW-0378">Hydrolase</keyword>
<keyword evidence="10 15" id="KW-0238">DNA-binding</keyword>
<dbReference type="PROSITE" id="PS51198">
    <property type="entry name" value="UVRD_HELICASE_ATP_BIND"/>
    <property type="match status" value="1"/>
</dbReference>
<dbReference type="Proteomes" id="UP000002964">
    <property type="component" value="Unassembled WGS sequence"/>
</dbReference>
<dbReference type="Pfam" id="PF00580">
    <property type="entry name" value="UvrD-helicase"/>
    <property type="match status" value="1"/>
</dbReference>
<dbReference type="Gene3D" id="3.40.50.300">
    <property type="entry name" value="P-loop containing nucleotide triphosphate hydrolases"/>
    <property type="match status" value="2"/>
</dbReference>
<comment type="cofactor">
    <cofactor evidence="15">
        <name>Mg(2+)</name>
        <dbReference type="ChEBI" id="CHEBI:18420"/>
    </cofactor>
    <text evidence="15">Binds 1 Mg(2+) ion per subunit.</text>
</comment>
<evidence type="ECO:0000259" key="18">
    <source>
        <dbReference type="PROSITE" id="PS51217"/>
    </source>
</evidence>
<evidence type="ECO:0000256" key="16">
    <source>
        <dbReference type="PROSITE-ProRule" id="PRU00560"/>
    </source>
</evidence>
<feature type="domain" description="UvrD-like helicase ATP-binding" evidence="17">
    <location>
        <begin position="6"/>
        <end position="507"/>
    </location>
</feature>
<comment type="catalytic activity">
    <reaction evidence="15">
        <text>Exonucleolytic cleavage (in the presence of ATP) in either 5'- to 3'- or 3'- to 5'-direction to yield 5'-phosphooligonucleotides.</text>
        <dbReference type="EC" id="3.1.11.5"/>
    </reaction>
</comment>
<evidence type="ECO:0000256" key="9">
    <source>
        <dbReference type="ARBA" id="ARBA00022842"/>
    </source>
</evidence>
<reference evidence="20" key="1">
    <citation type="submission" date="2011-06" db="EMBL/GenBank/DDBJ databases">
        <authorList>
            <consortium name="US DOE Joint Genome Institute (JGI-PGF)"/>
            <person name="Lucas S."/>
            <person name="Han J."/>
            <person name="Lapidus A."/>
            <person name="Cheng J.-F."/>
            <person name="Goodwin L."/>
            <person name="Pitluck S."/>
            <person name="Peters L."/>
            <person name="Land M.L."/>
            <person name="Hauser L."/>
            <person name="Vogl K."/>
            <person name="Liu Z."/>
            <person name="Overmann J."/>
            <person name="Frigaard N.-U."/>
            <person name="Bryant D.A."/>
            <person name="Woyke T.J."/>
        </authorList>
    </citation>
    <scope>NUCLEOTIDE SEQUENCE [LARGE SCALE GENOMIC DNA]</scope>
    <source>
        <strain evidence="20">970</strain>
    </source>
</reference>
<feature type="binding site" evidence="15">
    <location>
        <position position="1227"/>
    </location>
    <ligand>
        <name>Mg(2+)</name>
        <dbReference type="ChEBI" id="CHEBI:18420"/>
    </ligand>
</feature>
<dbReference type="eggNOG" id="COG1074">
    <property type="taxonomic scope" value="Bacteria"/>
</dbReference>
<dbReference type="NCBIfam" id="TIGR00609">
    <property type="entry name" value="recB"/>
    <property type="match status" value="1"/>
</dbReference>
<keyword evidence="2 15" id="KW-0479">Metal-binding</keyword>
<comment type="domain">
    <text evidence="15">The C-terminal domain has nuclease activity and interacts with RecD. It interacts with RecA, facilitating its loading onto ssDNA.</text>
</comment>
<keyword evidence="20" id="KW-1185">Reference proteome</keyword>
<dbReference type="STRING" id="631362.Thi970DRAFT_03507"/>
<evidence type="ECO:0000256" key="11">
    <source>
        <dbReference type="ARBA" id="ARBA00023204"/>
    </source>
</evidence>
<dbReference type="GO" id="GO:0016887">
    <property type="term" value="F:ATP hydrolysis activity"/>
    <property type="evidence" value="ECO:0007669"/>
    <property type="project" value="RHEA"/>
</dbReference>
<keyword evidence="11 15" id="KW-0234">DNA repair</keyword>
<comment type="subunit">
    <text evidence="15">Heterotrimer of RecB, RecC and RecD. All subunits contribute to DNA-binding. Interacts with RecA.</text>
</comment>
<dbReference type="InterPro" id="IPR000212">
    <property type="entry name" value="DNA_helicase_UvrD/REP"/>
</dbReference>
<keyword evidence="7 15" id="KW-0269">Exonuclease</keyword>
<dbReference type="Gene3D" id="1.10.3170.10">
    <property type="entry name" value="Recbcd, chain B, domain 2"/>
    <property type="match status" value="1"/>
</dbReference>
<keyword evidence="6 15" id="KW-0347">Helicase</keyword>
<feature type="domain" description="UvrD-like helicase C-terminal" evidence="18">
    <location>
        <begin position="547"/>
        <end position="815"/>
    </location>
</feature>
<dbReference type="Pfam" id="PF12705">
    <property type="entry name" value="PDDEXK_1"/>
    <property type="match status" value="1"/>
</dbReference>
<name>H8Z7P8_9GAMM</name>
<evidence type="ECO:0000256" key="4">
    <source>
        <dbReference type="ARBA" id="ARBA00022763"/>
    </source>
</evidence>
<dbReference type="RefSeq" id="WP_009150304.1">
    <property type="nucleotide sequence ID" value="NZ_CP121471.1"/>
</dbReference>
<evidence type="ECO:0000313" key="20">
    <source>
        <dbReference type="Proteomes" id="UP000002964"/>
    </source>
</evidence>
<evidence type="ECO:0000256" key="10">
    <source>
        <dbReference type="ARBA" id="ARBA00023125"/>
    </source>
</evidence>
<dbReference type="InterPro" id="IPR004586">
    <property type="entry name" value="RecB"/>
</dbReference>